<evidence type="ECO:0000256" key="1">
    <source>
        <dbReference type="SAM" id="SignalP"/>
    </source>
</evidence>
<dbReference type="EMBL" id="SNSC02000007">
    <property type="protein sequence ID" value="TID22648.1"/>
    <property type="molecule type" value="Genomic_DNA"/>
</dbReference>
<dbReference type="InterPro" id="IPR036928">
    <property type="entry name" value="AS_sf"/>
</dbReference>
<name>A0A4Z1P4S7_9PEZI</name>
<protein>
    <submittedName>
        <fullName evidence="3">Amidase signature enzyme</fullName>
    </submittedName>
</protein>
<feature type="signal peptide" evidence="1">
    <location>
        <begin position="1"/>
        <end position="25"/>
    </location>
</feature>
<feature type="chain" id="PRO_5021249752" evidence="1">
    <location>
        <begin position="26"/>
        <end position="568"/>
    </location>
</feature>
<dbReference type="PANTHER" id="PTHR42678:SF34">
    <property type="entry name" value="OS04G0183300 PROTEIN"/>
    <property type="match status" value="1"/>
</dbReference>
<keyword evidence="1" id="KW-0732">Signal</keyword>
<gene>
    <name evidence="3" type="ORF">E6O75_ATG01822</name>
</gene>
<dbReference type="SUPFAM" id="SSF75304">
    <property type="entry name" value="Amidase signature (AS) enzymes"/>
    <property type="match status" value="1"/>
</dbReference>
<evidence type="ECO:0000313" key="4">
    <source>
        <dbReference type="Proteomes" id="UP000298493"/>
    </source>
</evidence>
<dbReference type="OrthoDB" id="566138at2759"/>
<dbReference type="Gene3D" id="3.90.1300.10">
    <property type="entry name" value="Amidase signature (AS) domain"/>
    <property type="match status" value="1"/>
</dbReference>
<accession>A0A4Z1P4S7</accession>
<proteinExistence type="predicted"/>
<reference evidence="3 4" key="1">
    <citation type="submission" date="2019-04" db="EMBL/GenBank/DDBJ databases">
        <title>High contiguity whole genome sequence and gene annotation resource for two Venturia nashicola isolates.</title>
        <authorList>
            <person name="Prokchorchik M."/>
            <person name="Won K."/>
            <person name="Lee Y."/>
            <person name="Choi E.D."/>
            <person name="Segonzac C."/>
            <person name="Sohn K.H."/>
        </authorList>
    </citation>
    <scope>NUCLEOTIDE SEQUENCE [LARGE SCALE GENOMIC DNA]</scope>
    <source>
        <strain evidence="3 4">PRI2</strain>
    </source>
</reference>
<evidence type="ECO:0000313" key="3">
    <source>
        <dbReference type="EMBL" id="TID22648.1"/>
    </source>
</evidence>
<feature type="domain" description="Amidase" evidence="2">
    <location>
        <begin position="58"/>
        <end position="482"/>
    </location>
</feature>
<dbReference type="AlphaFoldDB" id="A0A4Z1P4S7"/>
<dbReference type="Proteomes" id="UP000298493">
    <property type="component" value="Unassembled WGS sequence"/>
</dbReference>
<dbReference type="InterPro" id="IPR023631">
    <property type="entry name" value="Amidase_dom"/>
</dbReference>
<keyword evidence="4" id="KW-1185">Reference proteome</keyword>
<dbReference type="Pfam" id="PF01425">
    <property type="entry name" value="Amidase"/>
    <property type="match status" value="1"/>
</dbReference>
<comment type="caution">
    <text evidence="3">The sequence shown here is derived from an EMBL/GenBank/DDBJ whole genome shotgun (WGS) entry which is preliminary data.</text>
</comment>
<dbReference type="PANTHER" id="PTHR42678">
    <property type="entry name" value="AMIDASE"/>
    <property type="match status" value="1"/>
</dbReference>
<sequence length="568" mass="60225">MVAFVALRSCCILLTLLFFNISASANLQGQVPSFPRLIDITIDELASGLANNSFSSVDLVKTYLARISQVNGMLHAVTEVNPDAVAIAAQLDSERANGTIRGYGPKSYGYETQFNMLSPLHGVPILIKNNIATFDKMNTTAGSWSLLGAKVPRESAIAAKLRAAGAIILGKTNLSQWANYRSSNSSNGWSALGGQVYGAYYPQQDPSGSSSGSGVSSAIGLALACLGTETDGSIVSPSENSNLVGIKPSVGLTSRNLVIPISEHQDTIGPMARTVKDAAYILQAIAGVDPYDNYTSAIPNNGVIPDYVAACNFSAFAGARIGVPRNVLSLFSDNTTGPLTDAFEKAIGTIKAAGAMIVDSTDFTGAAAFLNSSSESLVLNADFISNLASYLSLLTYNPNNVTSLAEVRNYTHADPREDWPDRNTATWDQALFTQGWNNTDSRFWAAYQQNQYFGGAGGLFGAISNYSLDAVILPTSFASSWAAIVGAPIVTVPLGFYPANTPVTMSRRGDLVANGPNIPFGLSFLGARFTEAKLIGFGYAFEQRTFVRNLVQPYIVPNIELKDVVGGL</sequence>
<evidence type="ECO:0000259" key="2">
    <source>
        <dbReference type="Pfam" id="PF01425"/>
    </source>
</evidence>
<organism evidence="3 4">
    <name type="scientific">Venturia nashicola</name>
    <dbReference type="NCBI Taxonomy" id="86259"/>
    <lineage>
        <taxon>Eukaryota</taxon>
        <taxon>Fungi</taxon>
        <taxon>Dikarya</taxon>
        <taxon>Ascomycota</taxon>
        <taxon>Pezizomycotina</taxon>
        <taxon>Dothideomycetes</taxon>
        <taxon>Pleosporomycetidae</taxon>
        <taxon>Venturiales</taxon>
        <taxon>Venturiaceae</taxon>
        <taxon>Venturia</taxon>
    </lineage>
</organism>
<dbReference type="STRING" id="86259.A0A4Z1P4S7"/>